<dbReference type="RefSeq" id="WP_256421030.1">
    <property type="nucleotide sequence ID" value="NZ_JANHDI010000006.1"/>
</dbReference>
<evidence type="ECO:0000256" key="1">
    <source>
        <dbReference type="SAM" id="Phobius"/>
    </source>
</evidence>
<dbReference type="GO" id="GO:0080120">
    <property type="term" value="P:CAAX-box protein maturation"/>
    <property type="evidence" value="ECO:0007669"/>
    <property type="project" value="UniProtKB-ARBA"/>
</dbReference>
<feature type="transmembrane region" description="Helical" evidence="1">
    <location>
        <begin position="150"/>
        <end position="174"/>
    </location>
</feature>
<accession>A0ABD6CQL9</accession>
<evidence type="ECO:0000313" key="3">
    <source>
        <dbReference type="EMBL" id="MFD1599972.1"/>
    </source>
</evidence>
<dbReference type="InterPro" id="IPR003675">
    <property type="entry name" value="Rce1/LyrA-like_dom"/>
</dbReference>
<feature type="transmembrane region" description="Helical" evidence="1">
    <location>
        <begin position="195"/>
        <end position="215"/>
    </location>
</feature>
<dbReference type="AlphaFoldDB" id="A0ABD6CQL9"/>
<feature type="transmembrane region" description="Helical" evidence="1">
    <location>
        <begin position="65"/>
        <end position="88"/>
    </location>
</feature>
<feature type="transmembrane region" description="Helical" evidence="1">
    <location>
        <begin position="109"/>
        <end position="130"/>
    </location>
</feature>
<sequence length="335" mass="36900">MLERGKAILWNEQTRRLRVPWRLVLWLALLVVLGIFVTTAVGILSSRSIESVLVLFTPEPPGEQTLVAARNLIFVSAQLIVMAGSVYLAGRFLDRRWFRDFGFRFNRDWWVDLGFGFGLGAMLMTGVFVVELLAGWITVRELFFVARADFAFWPWFLWGFVTFVAVGVYEELLFRGYLITNIAEGLTWFERVHSTTAVGLATLFTSVVFGVAHAGNPNATLASTTGIVLAALMLASGYVLTGELAIPIGLHTTWNFFQGTVYGFPVSGTNNGVSLVAIEQSGPRLLTGGGFGPEAGLIGIAATGIGLGLTTLWVKWRDGDLQFDLSLTRPELRRR</sequence>
<keyword evidence="1" id="KW-1133">Transmembrane helix</keyword>
<feature type="domain" description="CAAX prenyl protease 2/Lysostaphin resistance protein A-like" evidence="2">
    <location>
        <begin position="154"/>
        <end position="257"/>
    </location>
</feature>
<name>A0ABD6CQL9_9EURY</name>
<comment type="caution">
    <text evidence="3">The sequence shown here is derived from an EMBL/GenBank/DDBJ whole genome shotgun (WGS) entry which is preliminary data.</text>
</comment>
<protein>
    <submittedName>
        <fullName evidence="3">CPBP family intramembrane glutamic endopeptidase</fullName>
        <ecNumber evidence="3">3.4.-.-</ecNumber>
    </submittedName>
</protein>
<feature type="transmembrane region" description="Helical" evidence="1">
    <location>
        <begin position="221"/>
        <end position="240"/>
    </location>
</feature>
<keyword evidence="4" id="KW-1185">Reference proteome</keyword>
<feature type="transmembrane region" description="Helical" evidence="1">
    <location>
        <begin position="21"/>
        <end position="45"/>
    </location>
</feature>
<keyword evidence="1" id="KW-0472">Membrane</keyword>
<reference evidence="3 4" key="1">
    <citation type="journal article" date="2019" name="Int. J. Syst. Evol. Microbiol.">
        <title>The Global Catalogue of Microorganisms (GCM) 10K type strain sequencing project: providing services to taxonomists for standard genome sequencing and annotation.</title>
        <authorList>
            <consortium name="The Broad Institute Genomics Platform"/>
            <consortium name="The Broad Institute Genome Sequencing Center for Infectious Disease"/>
            <person name="Wu L."/>
            <person name="Ma J."/>
        </authorList>
    </citation>
    <scope>NUCLEOTIDE SEQUENCE [LARGE SCALE GENOMIC DNA]</scope>
    <source>
        <strain evidence="3 4">CGMCC 1.12121</strain>
    </source>
</reference>
<evidence type="ECO:0000259" key="2">
    <source>
        <dbReference type="Pfam" id="PF02517"/>
    </source>
</evidence>
<dbReference type="Proteomes" id="UP001597085">
    <property type="component" value="Unassembled WGS sequence"/>
</dbReference>
<dbReference type="PANTHER" id="PTHR39430">
    <property type="entry name" value="MEMBRANE-ASSOCIATED PROTEASE-RELATED"/>
    <property type="match status" value="1"/>
</dbReference>
<gene>
    <name evidence="3" type="ORF">ACFSBX_13490</name>
</gene>
<keyword evidence="3" id="KW-0378">Hydrolase</keyword>
<dbReference type="PANTHER" id="PTHR39430:SF1">
    <property type="entry name" value="PROTEASE"/>
    <property type="match status" value="1"/>
</dbReference>
<dbReference type="GO" id="GO:0004175">
    <property type="term" value="F:endopeptidase activity"/>
    <property type="evidence" value="ECO:0007669"/>
    <property type="project" value="UniProtKB-ARBA"/>
</dbReference>
<keyword evidence="1" id="KW-0812">Transmembrane</keyword>
<evidence type="ECO:0000313" key="4">
    <source>
        <dbReference type="Proteomes" id="UP001597085"/>
    </source>
</evidence>
<dbReference type="Pfam" id="PF02517">
    <property type="entry name" value="Rce1-like"/>
    <property type="match status" value="1"/>
</dbReference>
<dbReference type="EMBL" id="JBHUDK010000012">
    <property type="protein sequence ID" value="MFD1599972.1"/>
    <property type="molecule type" value="Genomic_DNA"/>
</dbReference>
<organism evidence="3 4">
    <name type="scientific">Halobellus rarus</name>
    <dbReference type="NCBI Taxonomy" id="1126237"/>
    <lineage>
        <taxon>Archaea</taxon>
        <taxon>Methanobacteriati</taxon>
        <taxon>Methanobacteriota</taxon>
        <taxon>Stenosarchaea group</taxon>
        <taxon>Halobacteria</taxon>
        <taxon>Halobacteriales</taxon>
        <taxon>Haloferacaceae</taxon>
        <taxon>Halobellus</taxon>
    </lineage>
</organism>
<dbReference type="EC" id="3.4.-.-" evidence="3"/>
<proteinExistence type="predicted"/>